<evidence type="ECO:0000256" key="1">
    <source>
        <dbReference type="ARBA" id="ARBA00004229"/>
    </source>
</evidence>
<accession>A0A9P7BU11</accession>
<comment type="subcellular location">
    <subcellularLocation>
        <location evidence="1">Plastid</location>
        <location evidence="1">Chloroplast</location>
    </subcellularLocation>
</comment>
<keyword evidence="4" id="KW-0378">Hydrolase</keyword>
<dbReference type="InterPro" id="IPR029058">
    <property type="entry name" value="AB_hydrolase_fold"/>
</dbReference>
<dbReference type="EMBL" id="JAANQT010000395">
    <property type="protein sequence ID" value="KAG1311372.1"/>
    <property type="molecule type" value="Genomic_DNA"/>
</dbReference>
<dbReference type="GO" id="GO:0004620">
    <property type="term" value="F:phospholipase activity"/>
    <property type="evidence" value="ECO:0007669"/>
    <property type="project" value="UniProtKB-ARBA"/>
</dbReference>
<evidence type="ECO:0000256" key="3">
    <source>
        <dbReference type="ARBA" id="ARBA00022640"/>
    </source>
</evidence>
<keyword evidence="6" id="KW-0442">Lipid degradation</keyword>
<dbReference type="CDD" id="cd00519">
    <property type="entry name" value="Lipase_3"/>
    <property type="match status" value="1"/>
</dbReference>
<gene>
    <name evidence="9" type="ORF">G6F64_003853</name>
</gene>
<organism evidence="9 10">
    <name type="scientific">Rhizopus oryzae</name>
    <name type="common">Mucormycosis agent</name>
    <name type="synonym">Rhizopus arrhizus var. delemar</name>
    <dbReference type="NCBI Taxonomy" id="64495"/>
    <lineage>
        <taxon>Eukaryota</taxon>
        <taxon>Fungi</taxon>
        <taxon>Fungi incertae sedis</taxon>
        <taxon>Mucoromycota</taxon>
        <taxon>Mucoromycotina</taxon>
        <taxon>Mucoromycetes</taxon>
        <taxon>Mucorales</taxon>
        <taxon>Mucorineae</taxon>
        <taxon>Rhizopodaceae</taxon>
        <taxon>Rhizopus</taxon>
    </lineage>
</organism>
<proteinExistence type="predicted"/>
<evidence type="ECO:0000256" key="2">
    <source>
        <dbReference type="ARBA" id="ARBA00022528"/>
    </source>
</evidence>
<evidence type="ECO:0000256" key="7">
    <source>
        <dbReference type="ARBA" id="ARBA00023098"/>
    </source>
</evidence>
<keyword evidence="5" id="KW-0809">Transit peptide</keyword>
<keyword evidence="2" id="KW-0150">Chloroplast</keyword>
<protein>
    <recommendedName>
        <fullName evidence="8">Fungal lipase-type domain-containing protein</fullName>
    </recommendedName>
</protein>
<name>A0A9P7BU11_RHIOR</name>
<dbReference type="PANTHER" id="PTHR31403:SF7">
    <property type="entry name" value="PHOSPHOLIPASE A1-IGAMMA3, CHLOROPLASTIC"/>
    <property type="match status" value="1"/>
</dbReference>
<dbReference type="Pfam" id="PF01764">
    <property type="entry name" value="Lipase_3"/>
    <property type="match status" value="1"/>
</dbReference>
<feature type="domain" description="Fungal lipase-type" evidence="8">
    <location>
        <begin position="410"/>
        <end position="540"/>
    </location>
</feature>
<reference evidence="9" key="1">
    <citation type="journal article" date="2020" name="Microb. Genom.">
        <title>Genetic diversity of clinical and environmental Mucorales isolates obtained from an investigation of mucormycosis cases among solid organ transplant recipients.</title>
        <authorList>
            <person name="Nguyen M.H."/>
            <person name="Kaul D."/>
            <person name="Muto C."/>
            <person name="Cheng S.J."/>
            <person name="Richter R.A."/>
            <person name="Bruno V.M."/>
            <person name="Liu G."/>
            <person name="Beyhan S."/>
            <person name="Sundermann A.J."/>
            <person name="Mounaud S."/>
            <person name="Pasculle A.W."/>
            <person name="Nierman W.C."/>
            <person name="Driscoll E."/>
            <person name="Cumbie R."/>
            <person name="Clancy C.J."/>
            <person name="Dupont C.L."/>
        </authorList>
    </citation>
    <scope>NUCLEOTIDE SEQUENCE</scope>
    <source>
        <strain evidence="9">GL11</strain>
    </source>
</reference>
<dbReference type="AlphaFoldDB" id="A0A9P7BU11"/>
<evidence type="ECO:0000313" key="9">
    <source>
        <dbReference type="EMBL" id="KAG1311372.1"/>
    </source>
</evidence>
<keyword evidence="10" id="KW-1185">Reference proteome</keyword>
<dbReference type="PANTHER" id="PTHR31403">
    <property type="entry name" value="PHOSPHOLIPASE A1-IBETA2, CHLOROPLASTIC"/>
    <property type="match status" value="1"/>
</dbReference>
<keyword evidence="7" id="KW-0443">Lipid metabolism</keyword>
<evidence type="ECO:0000259" key="8">
    <source>
        <dbReference type="Pfam" id="PF01764"/>
    </source>
</evidence>
<dbReference type="SUPFAM" id="SSF53474">
    <property type="entry name" value="alpha/beta-Hydrolases"/>
    <property type="match status" value="1"/>
</dbReference>
<evidence type="ECO:0000256" key="5">
    <source>
        <dbReference type="ARBA" id="ARBA00022946"/>
    </source>
</evidence>
<keyword evidence="3" id="KW-0934">Plastid</keyword>
<dbReference type="Proteomes" id="UP000716291">
    <property type="component" value="Unassembled WGS sequence"/>
</dbReference>
<evidence type="ECO:0000256" key="6">
    <source>
        <dbReference type="ARBA" id="ARBA00022963"/>
    </source>
</evidence>
<comment type="caution">
    <text evidence="9">The sequence shown here is derived from an EMBL/GenBank/DDBJ whole genome shotgun (WGS) entry which is preliminary data.</text>
</comment>
<dbReference type="Gene3D" id="3.40.50.1820">
    <property type="entry name" value="alpha/beta hydrolase"/>
    <property type="match status" value="1"/>
</dbReference>
<sequence length="606" mass="67978">MEKKHRLSVSSFGFFKGVKSLLSSKSKESQLQRTSTSINQDVYAKEGVAVTLTTAVAKYHHHGPISVLQSNPLSFSTTKSNLRLSSFDHKVYVHYEPKKSQVVLGTNPDARHSKSFKLTVQQFGWLIQQLNEEQVVHDSLEKILSLSSHDLLAYVHPALLAVFGASQSRSIGQRLLRLVQRTQRKKHSHGMIHHNLFMLPKTLLIQAAGHIPQALLNMPSLISDSTHLLFDTPYDLISTAYLDRLKRYCRHIAHCSHELQIFSLPSHLPSLPYLRSTTDVTKRSNRTVPIQCVDCSFPFRLETIESAIREQVSVMFPVSYANYLSPTNTSGIMMTSAVERRDVFDSLTKLQPHAASAFHYIPPDKTDDTVSSLHSLLEEGTVVDERSGYVAVDHEAEEILVVFPGIKTSPALFEHVSLSSVPWTETDALYDEEPWVLECALTAWRRCEMKVVTLLMRLCATMPSRYRVVIIGHSLGGATACLCASSLRNTKLLLNRPITVCTIFSPRVANKAFLKTLSTQDVNVIRITNHTDLMAHLPPRTSGLLHAGDSTVILSADIEDAYILENMLPELVEDTLNRTFLTQEDIEIQSDSNIWGIELGNKYRSQ</sequence>
<evidence type="ECO:0000256" key="4">
    <source>
        <dbReference type="ARBA" id="ARBA00022801"/>
    </source>
</evidence>
<dbReference type="InterPro" id="IPR002921">
    <property type="entry name" value="Fungal_lipase-type"/>
</dbReference>
<dbReference type="GO" id="GO:0016042">
    <property type="term" value="P:lipid catabolic process"/>
    <property type="evidence" value="ECO:0007669"/>
    <property type="project" value="UniProtKB-KW"/>
</dbReference>
<evidence type="ECO:0000313" key="10">
    <source>
        <dbReference type="Proteomes" id="UP000716291"/>
    </source>
</evidence>